<name>A0A7Z1AFY4_9GAMM</name>
<gene>
    <name evidence="2" type="ORF">CODIS_11160</name>
</gene>
<comment type="similarity">
    <text evidence="1">Belongs to the HupF/HypC family.</text>
</comment>
<sequence length="90" mass="9785">MCVGIPALVLEAGEFTARCRTRNGEEQINMMLTGPQPAGTWLLTFLGSAREVIDEEDARNIDKALDGLSAIMTDDAEIDVDHYFPGLAES</sequence>
<dbReference type="Pfam" id="PF01455">
    <property type="entry name" value="HupF_HypC"/>
    <property type="match status" value="1"/>
</dbReference>
<dbReference type="GO" id="GO:0005506">
    <property type="term" value="F:iron ion binding"/>
    <property type="evidence" value="ECO:0007669"/>
    <property type="project" value="TreeGrafter"/>
</dbReference>
<evidence type="ECO:0000313" key="3">
    <source>
        <dbReference type="Proteomes" id="UP000094769"/>
    </source>
</evidence>
<protein>
    <submittedName>
        <fullName evidence="2">HupF/HypC family protein</fullName>
    </submittedName>
</protein>
<dbReference type="GO" id="GO:0051604">
    <property type="term" value="P:protein maturation"/>
    <property type="evidence" value="ECO:0007669"/>
    <property type="project" value="TreeGrafter"/>
</dbReference>
<accession>A0A7Z1AFY4</accession>
<evidence type="ECO:0000256" key="1">
    <source>
        <dbReference type="ARBA" id="ARBA00006018"/>
    </source>
</evidence>
<evidence type="ECO:0000313" key="2">
    <source>
        <dbReference type="EMBL" id="ODJ88570.1"/>
    </source>
</evidence>
<proteinExistence type="inferred from homology"/>
<keyword evidence="3" id="KW-1185">Reference proteome</keyword>
<dbReference type="InterPro" id="IPR001109">
    <property type="entry name" value="Hydrogenase_HupF/HypC"/>
</dbReference>
<dbReference type="Proteomes" id="UP000094769">
    <property type="component" value="Unassembled WGS sequence"/>
</dbReference>
<organism evidence="2 3">
    <name type="scientific">Candidatus Thiodiazotropha endolucinida</name>
    <dbReference type="NCBI Taxonomy" id="1655433"/>
    <lineage>
        <taxon>Bacteria</taxon>
        <taxon>Pseudomonadati</taxon>
        <taxon>Pseudomonadota</taxon>
        <taxon>Gammaproteobacteria</taxon>
        <taxon>Chromatiales</taxon>
        <taxon>Sedimenticolaceae</taxon>
        <taxon>Candidatus Thiodiazotropha</taxon>
    </lineage>
</organism>
<dbReference type="RefSeq" id="WP_069121915.1">
    <property type="nucleotide sequence ID" value="NZ_MARB01000005.1"/>
</dbReference>
<dbReference type="Gene3D" id="2.30.30.140">
    <property type="match status" value="1"/>
</dbReference>
<dbReference type="PRINTS" id="PR00445">
    <property type="entry name" value="HUPFHYPC"/>
</dbReference>
<dbReference type="SUPFAM" id="SSF159127">
    <property type="entry name" value="HupF/HypC-like"/>
    <property type="match status" value="1"/>
</dbReference>
<comment type="caution">
    <text evidence="2">The sequence shown here is derived from an EMBL/GenBank/DDBJ whole genome shotgun (WGS) entry which is preliminary data.</text>
</comment>
<dbReference type="AlphaFoldDB" id="A0A7Z1AFY4"/>
<dbReference type="PANTHER" id="PTHR35177">
    <property type="entry name" value="HYDROGENASE MATURATION FACTOR HYBG"/>
    <property type="match status" value="1"/>
</dbReference>
<dbReference type="NCBIfam" id="TIGR00074">
    <property type="entry name" value="hypC_hupF"/>
    <property type="match status" value="1"/>
</dbReference>
<dbReference type="PANTHER" id="PTHR35177:SF2">
    <property type="entry name" value="HYDROGENASE MATURATION FACTOR HYBG"/>
    <property type="match status" value="1"/>
</dbReference>
<dbReference type="EMBL" id="MARB01000005">
    <property type="protein sequence ID" value="ODJ88570.1"/>
    <property type="molecule type" value="Genomic_DNA"/>
</dbReference>
<reference evidence="2 3" key="1">
    <citation type="submission" date="2016-06" db="EMBL/GenBank/DDBJ databases">
        <title>Genome sequence of endosymbiont of Candidatus Endolucinida thiodiazotropha.</title>
        <authorList>
            <person name="Poehlein A."/>
            <person name="Koenig S."/>
            <person name="Heiden S.E."/>
            <person name="Thuermer A."/>
            <person name="Voget S."/>
            <person name="Daniel R."/>
            <person name="Markert S."/>
            <person name="Gros O."/>
            <person name="Schweder T."/>
        </authorList>
    </citation>
    <scope>NUCLEOTIDE SEQUENCE [LARGE SCALE GENOMIC DNA]</scope>
    <source>
        <strain evidence="2 3">COS</strain>
    </source>
</reference>
<dbReference type="GO" id="GO:1902670">
    <property type="term" value="F:carbon dioxide binding"/>
    <property type="evidence" value="ECO:0007669"/>
    <property type="project" value="TreeGrafter"/>
</dbReference>
<dbReference type="OrthoDB" id="9806017at2"/>